<feature type="compositionally biased region" description="Basic and acidic residues" evidence="6">
    <location>
        <begin position="650"/>
        <end position="674"/>
    </location>
</feature>
<dbReference type="GO" id="GO:0008270">
    <property type="term" value="F:zinc ion binding"/>
    <property type="evidence" value="ECO:0007669"/>
    <property type="project" value="UniProtKB-KW"/>
</dbReference>
<feature type="region of interest" description="Disordered" evidence="6">
    <location>
        <begin position="1"/>
        <end position="23"/>
    </location>
</feature>
<feature type="domain" description="C3H1-type" evidence="7">
    <location>
        <begin position="296"/>
        <end position="324"/>
    </location>
</feature>
<feature type="compositionally biased region" description="Basic and acidic residues" evidence="6">
    <location>
        <begin position="630"/>
        <end position="640"/>
    </location>
</feature>
<dbReference type="InterPro" id="IPR036855">
    <property type="entry name" value="Znf_CCCH_sf"/>
</dbReference>
<feature type="compositionally biased region" description="Low complexity" evidence="6">
    <location>
        <begin position="7"/>
        <end position="16"/>
    </location>
</feature>
<dbReference type="SMART" id="SM00356">
    <property type="entry name" value="ZnF_C3H1"/>
    <property type="match status" value="5"/>
</dbReference>
<dbReference type="PROSITE" id="PS50103">
    <property type="entry name" value="ZF_C3H1"/>
    <property type="match status" value="5"/>
</dbReference>
<feature type="compositionally biased region" description="Pro residues" evidence="6">
    <location>
        <begin position="418"/>
        <end position="434"/>
    </location>
</feature>
<feature type="compositionally biased region" description="Acidic residues" evidence="6">
    <location>
        <begin position="208"/>
        <end position="219"/>
    </location>
</feature>
<feature type="region of interest" description="Disordered" evidence="6">
    <location>
        <begin position="689"/>
        <end position="708"/>
    </location>
</feature>
<feature type="region of interest" description="Disordered" evidence="6">
    <location>
        <begin position="144"/>
        <end position="244"/>
    </location>
</feature>
<feature type="domain" description="C3H1-type" evidence="7">
    <location>
        <begin position="565"/>
        <end position="593"/>
    </location>
</feature>
<dbReference type="InterPro" id="IPR050974">
    <property type="entry name" value="Plant_ZF_CCCH"/>
</dbReference>
<evidence type="ECO:0000256" key="3">
    <source>
        <dbReference type="ARBA" id="ARBA00022833"/>
    </source>
</evidence>
<dbReference type="GO" id="GO:0003729">
    <property type="term" value="F:mRNA binding"/>
    <property type="evidence" value="ECO:0007669"/>
    <property type="project" value="UniProtKB-ARBA"/>
</dbReference>
<dbReference type="InterPro" id="IPR000571">
    <property type="entry name" value="Znf_CCCH"/>
</dbReference>
<evidence type="ECO:0000256" key="6">
    <source>
        <dbReference type="SAM" id="MobiDB-lite"/>
    </source>
</evidence>
<feature type="domain" description="C3H1-type" evidence="7">
    <location>
        <begin position="342"/>
        <end position="370"/>
    </location>
</feature>
<feature type="zinc finger region" description="C3H1-type" evidence="5">
    <location>
        <begin position="296"/>
        <end position="324"/>
    </location>
</feature>
<dbReference type="Pfam" id="PF00642">
    <property type="entry name" value="zf-CCCH"/>
    <property type="match status" value="5"/>
</dbReference>
<dbReference type="Gene3D" id="4.10.1000.10">
    <property type="entry name" value="Zinc finger, CCCH-type"/>
    <property type="match status" value="3"/>
</dbReference>
<name>A0AA36E3E4_LACSI</name>
<gene>
    <name evidence="8" type="ORF">LSALG_LOCUS20222</name>
</gene>
<feature type="compositionally biased region" description="Basic and acidic residues" evidence="6">
    <location>
        <begin position="284"/>
        <end position="295"/>
    </location>
</feature>
<evidence type="ECO:0000259" key="7">
    <source>
        <dbReference type="PROSITE" id="PS50103"/>
    </source>
</evidence>
<feature type="compositionally biased region" description="Low complexity" evidence="6">
    <location>
        <begin position="593"/>
        <end position="604"/>
    </location>
</feature>
<dbReference type="EMBL" id="OX465080">
    <property type="protein sequence ID" value="CAI9280482.1"/>
    <property type="molecule type" value="Genomic_DNA"/>
</dbReference>
<evidence type="ECO:0000313" key="9">
    <source>
        <dbReference type="Proteomes" id="UP001177003"/>
    </source>
</evidence>
<feature type="region of interest" description="Disordered" evidence="6">
    <location>
        <begin position="374"/>
        <end position="437"/>
    </location>
</feature>
<feature type="zinc finger region" description="C3H1-type" evidence="5">
    <location>
        <begin position="342"/>
        <end position="370"/>
    </location>
</feature>
<dbReference type="PANTHER" id="PTHR12506:SF20">
    <property type="entry name" value="ZINC FINGER CCCH DOMAIN-CONTAINING PROTEIN 67"/>
    <property type="match status" value="1"/>
</dbReference>
<feature type="compositionally biased region" description="Basic and acidic residues" evidence="6">
    <location>
        <begin position="196"/>
        <end position="207"/>
    </location>
</feature>
<dbReference type="Proteomes" id="UP001177003">
    <property type="component" value="Chromosome 4"/>
</dbReference>
<keyword evidence="9" id="KW-1185">Reference proteome</keyword>
<feature type="region of interest" description="Disordered" evidence="6">
    <location>
        <begin position="274"/>
        <end position="295"/>
    </location>
</feature>
<evidence type="ECO:0000256" key="5">
    <source>
        <dbReference type="PROSITE-ProRule" id="PRU00723"/>
    </source>
</evidence>
<feature type="zinc finger region" description="C3H1-type" evidence="5">
    <location>
        <begin position="519"/>
        <end position="547"/>
    </location>
</feature>
<evidence type="ECO:0000313" key="8">
    <source>
        <dbReference type="EMBL" id="CAI9280482.1"/>
    </source>
</evidence>
<feature type="zinc finger region" description="C3H1-type" evidence="5">
    <location>
        <begin position="248"/>
        <end position="276"/>
    </location>
</feature>
<feature type="domain" description="C3H1-type" evidence="7">
    <location>
        <begin position="248"/>
        <end position="276"/>
    </location>
</feature>
<keyword evidence="3 5" id="KW-0862">Zinc</keyword>
<feature type="compositionally biased region" description="Low complexity" evidence="6">
    <location>
        <begin position="490"/>
        <end position="510"/>
    </location>
</feature>
<dbReference type="GO" id="GO:0003677">
    <property type="term" value="F:DNA binding"/>
    <property type="evidence" value="ECO:0007669"/>
    <property type="project" value="UniProtKB-KW"/>
</dbReference>
<feature type="compositionally biased region" description="Polar residues" evidence="6">
    <location>
        <begin position="689"/>
        <end position="706"/>
    </location>
</feature>
<feature type="domain" description="C3H1-type" evidence="7">
    <location>
        <begin position="519"/>
        <end position="547"/>
    </location>
</feature>
<dbReference type="SUPFAM" id="SSF90229">
    <property type="entry name" value="CCCH zinc finger"/>
    <property type="match status" value="5"/>
</dbReference>
<keyword evidence="1 5" id="KW-0479">Metal-binding</keyword>
<organism evidence="8 9">
    <name type="scientific">Lactuca saligna</name>
    <name type="common">Willowleaf lettuce</name>
    <dbReference type="NCBI Taxonomy" id="75948"/>
    <lineage>
        <taxon>Eukaryota</taxon>
        <taxon>Viridiplantae</taxon>
        <taxon>Streptophyta</taxon>
        <taxon>Embryophyta</taxon>
        <taxon>Tracheophyta</taxon>
        <taxon>Spermatophyta</taxon>
        <taxon>Magnoliopsida</taxon>
        <taxon>eudicotyledons</taxon>
        <taxon>Gunneridae</taxon>
        <taxon>Pentapetalae</taxon>
        <taxon>asterids</taxon>
        <taxon>campanulids</taxon>
        <taxon>Asterales</taxon>
        <taxon>Asteraceae</taxon>
        <taxon>Cichorioideae</taxon>
        <taxon>Cichorieae</taxon>
        <taxon>Lactucinae</taxon>
        <taxon>Lactuca</taxon>
    </lineage>
</organism>
<keyword evidence="4" id="KW-0238">DNA-binding</keyword>
<evidence type="ECO:0000256" key="2">
    <source>
        <dbReference type="ARBA" id="ARBA00022771"/>
    </source>
</evidence>
<evidence type="ECO:0000256" key="1">
    <source>
        <dbReference type="ARBA" id="ARBA00022723"/>
    </source>
</evidence>
<proteinExistence type="predicted"/>
<feature type="compositionally biased region" description="Basic and acidic residues" evidence="6">
    <location>
        <begin position="160"/>
        <end position="178"/>
    </location>
</feature>
<accession>A0AA36E3E4</accession>
<feature type="zinc finger region" description="C3H1-type" evidence="5">
    <location>
        <begin position="565"/>
        <end position="593"/>
    </location>
</feature>
<keyword evidence="2 5" id="KW-0863">Zinc-finger</keyword>
<reference evidence="8" key="1">
    <citation type="submission" date="2023-04" db="EMBL/GenBank/DDBJ databases">
        <authorList>
            <person name="Vijverberg K."/>
            <person name="Xiong W."/>
            <person name="Schranz E."/>
        </authorList>
    </citation>
    <scope>NUCLEOTIDE SEQUENCE</scope>
</reference>
<dbReference type="PANTHER" id="PTHR12506">
    <property type="entry name" value="PROTEIN PHOSPHATASE RELATED"/>
    <property type="match status" value="1"/>
</dbReference>
<dbReference type="AlphaFoldDB" id="A0AA36E3E4"/>
<feature type="region of interest" description="Disordered" evidence="6">
    <location>
        <begin position="475"/>
        <end position="514"/>
    </location>
</feature>
<evidence type="ECO:0000256" key="4">
    <source>
        <dbReference type="ARBA" id="ARBA00023125"/>
    </source>
</evidence>
<sequence>MDAFEENSQLNNQQQQHIDLGLQSDSSINNDKLVEDITKELQNLVVPCKDKLIDRDLQGHSVVTDEEDEVKRAIDEELRHLLVKEAVNEAFQADSSSGSGEKYFRDVRQFVDEAIERNGLKKVREEDPKECRVLEEREVGETGLECEKDGGNVVDVNGGADEKAVERKEVDSKENHEIEIEDGDGTSEIVGYESNGEDKRSEDGNEKEFEDGEDLENENENAGGEGDEGGPMTVPGGGGSKRYHYPLRPDAEDCSYYMRTGMCKFGSNCKFNHPLRRRNQQPMKETKNQKEENSERHGQVDCKFYLSTGGCKYGKSCKFSHGRGKTAVTPVVEYNFLGLPIRPGEKECPYYMRNGSCKYGPNCRFNHPDPTAVGGVGGDSAHSHSPTPYGNDGPLPNMPPWSPQRTPDTPAAFLPVMYSPPPPPPQQHIPPPTPDWNGYQAPVPPPPPPAHVYPSSDRGLPIPPAFFLNNPPTDANMYTHQHQNQHQHHQPQSQMTHQHQNQHPHQPQSQMIGSDYPERPGQPECSYFMKTGDCKYRSGCKFHHPKSRITKTAPSVLSDKGLPLRPDQNMCTHYSRYGICKYGPACKYDHSPNSHSNSNSNSNSIPGEGYRSDGHLMQQSILGTSKRRIRNEEIRVEKKGNRILHKGRERKGDSTKKSKNGSKEGTHLDRATTGDRIWKEINMFSRTNRFTPSMTAHQGNNGQSRQRQARMLLPTRPIQGILRGILTE</sequence>
<feature type="region of interest" description="Disordered" evidence="6">
    <location>
        <begin position="591"/>
        <end position="674"/>
    </location>
</feature>
<protein>
    <recommendedName>
        <fullName evidence="7">C3H1-type domain-containing protein</fullName>
    </recommendedName>
</protein>